<evidence type="ECO:0000256" key="3">
    <source>
        <dbReference type="ARBA" id="ARBA00022833"/>
    </source>
</evidence>
<comment type="function">
    <text evidence="5">Catalyzes the reversible hydration of carbon dioxide to form bicarbonate.</text>
</comment>
<proteinExistence type="inferred from homology"/>
<feature type="binding site" evidence="7">
    <location>
        <position position="58"/>
    </location>
    <ligand>
        <name>Zn(2+)</name>
        <dbReference type="ChEBI" id="CHEBI:29105"/>
    </ligand>
</feature>
<evidence type="ECO:0000256" key="2">
    <source>
        <dbReference type="ARBA" id="ARBA00012925"/>
    </source>
</evidence>
<comment type="catalytic activity">
    <reaction evidence="6 8">
        <text>hydrogencarbonate + H(+) = CO2 + H2O</text>
        <dbReference type="Rhea" id="RHEA:10748"/>
        <dbReference type="ChEBI" id="CHEBI:15377"/>
        <dbReference type="ChEBI" id="CHEBI:15378"/>
        <dbReference type="ChEBI" id="CHEBI:16526"/>
        <dbReference type="ChEBI" id="CHEBI:17544"/>
        <dbReference type="EC" id="4.2.1.1"/>
    </reaction>
</comment>
<feature type="binding site" evidence="7">
    <location>
        <position position="111"/>
    </location>
    <ligand>
        <name>Zn(2+)</name>
        <dbReference type="ChEBI" id="CHEBI:29105"/>
    </ligand>
</feature>
<dbReference type="SMART" id="SM00947">
    <property type="entry name" value="Pro_CA"/>
    <property type="match status" value="1"/>
</dbReference>
<gene>
    <name evidence="9" type="ORF">JZY06_10750</name>
</gene>
<evidence type="ECO:0000256" key="8">
    <source>
        <dbReference type="RuleBase" id="RU003956"/>
    </source>
</evidence>
<keyword evidence="4 8" id="KW-0456">Lyase</keyword>
<comment type="similarity">
    <text evidence="1 8">Belongs to the beta-class carbonic anhydrase family.</text>
</comment>
<dbReference type="PANTHER" id="PTHR11002">
    <property type="entry name" value="CARBONIC ANHYDRASE"/>
    <property type="match status" value="1"/>
</dbReference>
<comment type="caution">
    <text evidence="9">The sequence shown here is derived from an EMBL/GenBank/DDBJ whole genome shotgun (WGS) entry which is preliminary data.</text>
</comment>
<protein>
    <recommendedName>
        <fullName evidence="2 8">Carbonic anhydrase</fullName>
        <ecNumber evidence="2 8">4.2.1.1</ecNumber>
    </recommendedName>
    <alternativeName>
        <fullName evidence="8">Carbonate dehydratase</fullName>
    </alternativeName>
</protein>
<organism evidence="9 10">
    <name type="scientific">Corynebacterium mendelii</name>
    <dbReference type="NCBI Taxonomy" id="2765362"/>
    <lineage>
        <taxon>Bacteria</taxon>
        <taxon>Bacillati</taxon>
        <taxon>Actinomycetota</taxon>
        <taxon>Actinomycetes</taxon>
        <taxon>Mycobacteriales</taxon>
        <taxon>Corynebacteriaceae</taxon>
        <taxon>Corynebacterium</taxon>
    </lineage>
</organism>
<dbReference type="EMBL" id="JAFLEQ010000017">
    <property type="protein sequence ID" value="MBN9645081.1"/>
    <property type="molecule type" value="Genomic_DNA"/>
</dbReference>
<feature type="binding site" evidence="7">
    <location>
        <position position="114"/>
    </location>
    <ligand>
        <name>Zn(2+)</name>
        <dbReference type="ChEBI" id="CHEBI:29105"/>
    </ligand>
</feature>
<dbReference type="GO" id="GO:0008270">
    <property type="term" value="F:zinc ion binding"/>
    <property type="evidence" value="ECO:0007669"/>
    <property type="project" value="UniProtKB-UniRule"/>
</dbReference>
<evidence type="ECO:0000256" key="1">
    <source>
        <dbReference type="ARBA" id="ARBA00006217"/>
    </source>
</evidence>
<sequence>MARTITTDRPQTPSAAWRALKDGNRRFMDFKTERPNQDRRRRLELTLGQSPIAAVLACSDSRAPVEMIFDQGLGDLFVVRTAGEIIDMAVLGSLEYAVESLHVPLVVVMGHESCGAVQATVDAIDGKGIPNGYQRVLIEKVSPSIMEARAAGTGTIAEMEERHVGETVDQVLSRSPEIKARVTAGMCGLVGVRYRLSDGLADPLVEVGFRESDWEEAFPDGA</sequence>
<dbReference type="SUPFAM" id="SSF53056">
    <property type="entry name" value="beta-carbonic anhydrase, cab"/>
    <property type="match status" value="1"/>
</dbReference>
<accession>A0A939IWA3</accession>
<comment type="function">
    <text evidence="8">Reversible hydration of carbon dioxide.</text>
</comment>
<dbReference type="InterPro" id="IPR001765">
    <property type="entry name" value="Carbonic_anhydrase"/>
</dbReference>
<dbReference type="PROSITE" id="PS00705">
    <property type="entry name" value="PROK_CO2_ANHYDRASE_2"/>
    <property type="match status" value="1"/>
</dbReference>
<keyword evidence="7" id="KW-0479">Metal-binding</keyword>
<dbReference type="CDD" id="cd03378">
    <property type="entry name" value="beta_CA_cladeC"/>
    <property type="match status" value="1"/>
</dbReference>
<dbReference type="InterPro" id="IPR036874">
    <property type="entry name" value="Carbonic_anhydrase_sf"/>
</dbReference>
<keyword evidence="10" id="KW-1185">Reference proteome</keyword>
<evidence type="ECO:0000313" key="9">
    <source>
        <dbReference type="EMBL" id="MBN9645081.1"/>
    </source>
</evidence>
<evidence type="ECO:0000256" key="7">
    <source>
        <dbReference type="PIRSR" id="PIRSR601765-1"/>
    </source>
</evidence>
<evidence type="ECO:0000256" key="6">
    <source>
        <dbReference type="ARBA" id="ARBA00048348"/>
    </source>
</evidence>
<dbReference type="Proteomes" id="UP000664332">
    <property type="component" value="Unassembled WGS sequence"/>
</dbReference>
<reference evidence="9" key="1">
    <citation type="submission" date="2021-03" db="EMBL/GenBank/DDBJ databases">
        <authorList>
            <person name="Sun Q."/>
        </authorList>
    </citation>
    <scope>NUCLEOTIDE SEQUENCE</scope>
    <source>
        <strain evidence="9">CCM 8862</strain>
    </source>
</reference>
<evidence type="ECO:0000313" key="10">
    <source>
        <dbReference type="Proteomes" id="UP000664332"/>
    </source>
</evidence>
<evidence type="ECO:0000256" key="4">
    <source>
        <dbReference type="ARBA" id="ARBA00023239"/>
    </source>
</evidence>
<dbReference type="Gene3D" id="3.40.1050.10">
    <property type="entry name" value="Carbonic anhydrase"/>
    <property type="match status" value="1"/>
</dbReference>
<dbReference type="RefSeq" id="WP_207279560.1">
    <property type="nucleotide sequence ID" value="NZ_JAFLEQ010000017.1"/>
</dbReference>
<evidence type="ECO:0000256" key="5">
    <source>
        <dbReference type="ARBA" id="ARBA00024993"/>
    </source>
</evidence>
<dbReference type="PANTHER" id="PTHR11002:SF79">
    <property type="entry name" value="CARBONIC ANHYDRASE 2"/>
    <property type="match status" value="1"/>
</dbReference>
<name>A0A939IWA3_9CORY</name>
<feature type="binding site" evidence="7">
    <location>
        <position position="60"/>
    </location>
    <ligand>
        <name>Zn(2+)</name>
        <dbReference type="ChEBI" id="CHEBI:29105"/>
    </ligand>
</feature>
<keyword evidence="3 7" id="KW-0862">Zinc</keyword>
<dbReference type="InterPro" id="IPR015892">
    <property type="entry name" value="Carbonic_anhydrase_CS"/>
</dbReference>
<dbReference type="AlphaFoldDB" id="A0A939IWA3"/>
<dbReference type="GO" id="GO:0004089">
    <property type="term" value="F:carbonate dehydratase activity"/>
    <property type="evidence" value="ECO:0007669"/>
    <property type="project" value="UniProtKB-UniRule"/>
</dbReference>
<dbReference type="GO" id="GO:0015976">
    <property type="term" value="P:carbon utilization"/>
    <property type="evidence" value="ECO:0007669"/>
    <property type="project" value="InterPro"/>
</dbReference>
<dbReference type="EC" id="4.2.1.1" evidence="2 8"/>
<dbReference type="Pfam" id="PF00484">
    <property type="entry name" value="Pro_CA"/>
    <property type="match status" value="1"/>
</dbReference>
<comment type="cofactor">
    <cofactor evidence="7">
        <name>Zn(2+)</name>
        <dbReference type="ChEBI" id="CHEBI:29105"/>
    </cofactor>
    <text evidence="7">Binds 1 zinc ion per subunit.</text>
</comment>